<keyword evidence="1" id="KW-0863">Zinc-finger</keyword>
<dbReference type="GO" id="GO:0008270">
    <property type="term" value="F:zinc ion binding"/>
    <property type="evidence" value="ECO:0007669"/>
    <property type="project" value="UniProtKB-KW"/>
</dbReference>
<dbReference type="Gene3D" id="3.30.160.60">
    <property type="entry name" value="Classic Zinc Finger"/>
    <property type="match status" value="1"/>
</dbReference>
<feature type="compositionally biased region" description="Polar residues" evidence="2">
    <location>
        <begin position="98"/>
        <end position="108"/>
    </location>
</feature>
<organism evidence="4 5">
    <name type="scientific">Hyaloscypha hepaticicola</name>
    <dbReference type="NCBI Taxonomy" id="2082293"/>
    <lineage>
        <taxon>Eukaryota</taxon>
        <taxon>Fungi</taxon>
        <taxon>Dikarya</taxon>
        <taxon>Ascomycota</taxon>
        <taxon>Pezizomycotina</taxon>
        <taxon>Leotiomycetes</taxon>
        <taxon>Helotiales</taxon>
        <taxon>Hyaloscyphaceae</taxon>
        <taxon>Hyaloscypha</taxon>
    </lineage>
</organism>
<evidence type="ECO:0000259" key="3">
    <source>
        <dbReference type="PROSITE" id="PS50157"/>
    </source>
</evidence>
<dbReference type="Proteomes" id="UP000235672">
    <property type="component" value="Unassembled WGS sequence"/>
</dbReference>
<proteinExistence type="predicted"/>
<feature type="compositionally biased region" description="Polar residues" evidence="2">
    <location>
        <begin position="171"/>
        <end position="186"/>
    </location>
</feature>
<keyword evidence="5" id="KW-1185">Reference proteome</keyword>
<dbReference type="PROSITE" id="PS50157">
    <property type="entry name" value="ZINC_FINGER_C2H2_2"/>
    <property type="match status" value="1"/>
</dbReference>
<dbReference type="PROSITE" id="PS00028">
    <property type="entry name" value="ZINC_FINGER_C2H2_1"/>
    <property type="match status" value="1"/>
</dbReference>
<dbReference type="EMBL" id="KZ613482">
    <property type="protein sequence ID" value="PMD21136.1"/>
    <property type="molecule type" value="Genomic_DNA"/>
</dbReference>
<sequence length="229" mass="25499">MSSSHHSKRASHSSSSKSKVECEVDGCNKTFGRKTELKRHMQEQHTPRKVCPIHKCHHRVKRTKLLVGHLEKKHGLRYEEALRQAEAVATSYTDYQEGSYSQDVSQAASPEPSMTEYHTPPQPEPSFSQEGYALSSTATTQPSYQPNPGYAQDQHYRQPPTPWQGQDLPHGTTSGFQSLTIDSSAGSVEDPWQYDSYEYGAEDPIVFTGWMNQQQQGPGAGSGSPHGYS</sequence>
<evidence type="ECO:0000313" key="5">
    <source>
        <dbReference type="Proteomes" id="UP000235672"/>
    </source>
</evidence>
<feature type="domain" description="C2H2-type" evidence="3">
    <location>
        <begin position="20"/>
        <end position="50"/>
    </location>
</feature>
<dbReference type="SMART" id="SM00355">
    <property type="entry name" value="ZnF_C2H2"/>
    <property type="match status" value="2"/>
</dbReference>
<dbReference type="InterPro" id="IPR036236">
    <property type="entry name" value="Znf_C2H2_sf"/>
</dbReference>
<protein>
    <recommendedName>
        <fullName evidence="3">C2H2-type domain-containing protein</fullName>
    </recommendedName>
</protein>
<name>A0A2J6Q4G5_9HELO</name>
<feature type="region of interest" description="Disordered" evidence="2">
    <location>
        <begin position="98"/>
        <end position="189"/>
    </location>
</feature>
<accession>A0A2J6Q4G5</accession>
<keyword evidence="1" id="KW-0479">Metal-binding</keyword>
<evidence type="ECO:0000256" key="1">
    <source>
        <dbReference type="PROSITE-ProRule" id="PRU00042"/>
    </source>
</evidence>
<evidence type="ECO:0000256" key="2">
    <source>
        <dbReference type="SAM" id="MobiDB-lite"/>
    </source>
</evidence>
<gene>
    <name evidence="4" type="ORF">NA56DRAFT_132914</name>
</gene>
<dbReference type="OrthoDB" id="3560404at2759"/>
<evidence type="ECO:0000313" key="4">
    <source>
        <dbReference type="EMBL" id="PMD21136.1"/>
    </source>
</evidence>
<dbReference type="AlphaFoldDB" id="A0A2J6Q4G5"/>
<feature type="compositionally biased region" description="Basic residues" evidence="2">
    <location>
        <begin position="1"/>
        <end position="11"/>
    </location>
</feature>
<dbReference type="InterPro" id="IPR013087">
    <property type="entry name" value="Znf_C2H2_type"/>
</dbReference>
<feature type="compositionally biased region" description="Polar residues" evidence="2">
    <location>
        <begin position="125"/>
        <end position="146"/>
    </location>
</feature>
<feature type="compositionally biased region" description="Gly residues" evidence="2">
    <location>
        <begin position="218"/>
        <end position="229"/>
    </location>
</feature>
<reference evidence="4 5" key="1">
    <citation type="submission" date="2016-05" db="EMBL/GenBank/DDBJ databases">
        <title>A degradative enzymes factory behind the ericoid mycorrhizal symbiosis.</title>
        <authorList>
            <consortium name="DOE Joint Genome Institute"/>
            <person name="Martino E."/>
            <person name="Morin E."/>
            <person name="Grelet G."/>
            <person name="Kuo A."/>
            <person name="Kohler A."/>
            <person name="Daghino S."/>
            <person name="Barry K."/>
            <person name="Choi C."/>
            <person name="Cichocki N."/>
            <person name="Clum A."/>
            <person name="Copeland A."/>
            <person name="Hainaut M."/>
            <person name="Haridas S."/>
            <person name="Labutti K."/>
            <person name="Lindquist E."/>
            <person name="Lipzen A."/>
            <person name="Khouja H.-R."/>
            <person name="Murat C."/>
            <person name="Ohm R."/>
            <person name="Olson A."/>
            <person name="Spatafora J."/>
            <person name="Veneault-Fourrey C."/>
            <person name="Henrissat B."/>
            <person name="Grigoriev I."/>
            <person name="Martin F."/>
            <person name="Perotto S."/>
        </authorList>
    </citation>
    <scope>NUCLEOTIDE SEQUENCE [LARGE SCALE GENOMIC DNA]</scope>
    <source>
        <strain evidence="4 5">UAMH 7357</strain>
    </source>
</reference>
<feature type="region of interest" description="Disordered" evidence="2">
    <location>
        <begin position="210"/>
        <end position="229"/>
    </location>
</feature>
<keyword evidence="1" id="KW-0862">Zinc</keyword>
<feature type="region of interest" description="Disordered" evidence="2">
    <location>
        <begin position="1"/>
        <end position="22"/>
    </location>
</feature>
<dbReference type="SUPFAM" id="SSF57667">
    <property type="entry name" value="beta-beta-alpha zinc fingers"/>
    <property type="match status" value="1"/>
</dbReference>